<organism evidence="10 11">
    <name type="scientific">Streptomyces iconiensis</name>
    <dbReference type="NCBI Taxonomy" id="1384038"/>
    <lineage>
        <taxon>Bacteria</taxon>
        <taxon>Bacillati</taxon>
        <taxon>Actinomycetota</taxon>
        <taxon>Actinomycetes</taxon>
        <taxon>Kitasatosporales</taxon>
        <taxon>Streptomycetaceae</taxon>
        <taxon>Streptomyces</taxon>
    </lineage>
</organism>
<keyword evidence="6 8" id="KW-1133">Transmembrane helix</keyword>
<evidence type="ECO:0000256" key="4">
    <source>
        <dbReference type="ARBA" id="ARBA00022679"/>
    </source>
</evidence>
<protein>
    <submittedName>
        <fullName evidence="10">Glycosyltransferase family 39 protein</fullName>
        <ecNumber evidence="10">2.4.-.-</ecNumber>
    </submittedName>
</protein>
<dbReference type="RefSeq" id="WP_274045389.1">
    <property type="nucleotide sequence ID" value="NZ_JANCPR020000015.1"/>
</dbReference>
<feature type="transmembrane region" description="Helical" evidence="8">
    <location>
        <begin position="221"/>
        <end position="246"/>
    </location>
</feature>
<evidence type="ECO:0000259" key="9">
    <source>
        <dbReference type="Pfam" id="PF13231"/>
    </source>
</evidence>
<evidence type="ECO:0000256" key="3">
    <source>
        <dbReference type="ARBA" id="ARBA00022676"/>
    </source>
</evidence>
<evidence type="ECO:0000256" key="5">
    <source>
        <dbReference type="ARBA" id="ARBA00022692"/>
    </source>
</evidence>
<comment type="caution">
    <text evidence="10">The sequence shown here is derived from an EMBL/GenBank/DDBJ whole genome shotgun (WGS) entry which is preliminary data.</text>
</comment>
<evidence type="ECO:0000256" key="7">
    <source>
        <dbReference type="ARBA" id="ARBA00023136"/>
    </source>
</evidence>
<name>A0ABT6ZX15_9ACTN</name>
<feature type="transmembrane region" description="Helical" evidence="8">
    <location>
        <begin position="106"/>
        <end position="128"/>
    </location>
</feature>
<proteinExistence type="predicted"/>
<feature type="transmembrane region" description="Helical" evidence="8">
    <location>
        <begin position="266"/>
        <end position="289"/>
    </location>
</feature>
<comment type="subcellular location">
    <subcellularLocation>
        <location evidence="1">Cell membrane</location>
        <topology evidence="1">Multi-pass membrane protein</topology>
    </subcellularLocation>
</comment>
<dbReference type="InterPro" id="IPR038731">
    <property type="entry name" value="RgtA/B/C-like"/>
</dbReference>
<dbReference type="EMBL" id="JANCPR020000015">
    <property type="protein sequence ID" value="MDJ1133605.1"/>
    <property type="molecule type" value="Genomic_DNA"/>
</dbReference>
<feature type="transmembrane region" description="Helical" evidence="8">
    <location>
        <begin position="301"/>
        <end position="324"/>
    </location>
</feature>
<dbReference type="EC" id="2.4.-.-" evidence="10"/>
<feature type="transmembrane region" description="Helical" evidence="8">
    <location>
        <begin position="32"/>
        <end position="53"/>
    </location>
</feature>
<accession>A0ABT6ZX15</accession>
<evidence type="ECO:0000256" key="2">
    <source>
        <dbReference type="ARBA" id="ARBA00022475"/>
    </source>
</evidence>
<dbReference type="PANTHER" id="PTHR33908:SF11">
    <property type="entry name" value="MEMBRANE PROTEIN"/>
    <property type="match status" value="1"/>
</dbReference>
<dbReference type="GO" id="GO:0016757">
    <property type="term" value="F:glycosyltransferase activity"/>
    <property type="evidence" value="ECO:0007669"/>
    <property type="project" value="UniProtKB-KW"/>
</dbReference>
<gene>
    <name evidence="10" type="ORF">NMN56_016860</name>
</gene>
<reference evidence="10 11" key="1">
    <citation type="submission" date="2023-05" db="EMBL/GenBank/DDBJ databases">
        <title>Streptantibioticus silvisoli sp. nov., acidotolerant actinomycetes 1 from pine litter.</title>
        <authorList>
            <person name="Swiecimska M."/>
            <person name="Golinska P."/>
            <person name="Sangal V."/>
            <person name="Wachnowicz B."/>
            <person name="Goodfellow M."/>
        </authorList>
    </citation>
    <scope>NUCLEOTIDE SEQUENCE [LARGE SCALE GENOMIC DNA]</scope>
    <source>
        <strain evidence="10 11">DSM 42109</strain>
    </source>
</reference>
<keyword evidence="4 10" id="KW-0808">Transferase</keyword>
<evidence type="ECO:0000256" key="8">
    <source>
        <dbReference type="SAM" id="Phobius"/>
    </source>
</evidence>
<keyword evidence="7 8" id="KW-0472">Membrane</keyword>
<dbReference type="Pfam" id="PF13231">
    <property type="entry name" value="PMT_2"/>
    <property type="match status" value="1"/>
</dbReference>
<evidence type="ECO:0000256" key="6">
    <source>
        <dbReference type="ARBA" id="ARBA00022989"/>
    </source>
</evidence>
<keyword evidence="11" id="KW-1185">Reference proteome</keyword>
<sequence length="502" mass="54252">MPQSSSECYVPGTKGVRVPPQCERGGGRAPGLWLRLLPTLAVLAVLTRVPSFARTLWNPDEGFLATQSRQLADGGVLYDTVVDRKPPLVPWLYQGAFAVFGDGSLWPVRVLAVLAVLVGAGLIASIALRRWGVRAAWTASVGYVLLSVGLNPEDTQAATFEVFMLPWTVAAIWCAERARWLGAGLAVAGAVLAKQTGGAVLLPALFLLWQSRAGWPAVLRLGAGAVLPVGFCAFLFGPWKFVYWVATGSGSYLSADGAGFRPLLRALGGLGLLTLAFLPLLVALCAVVFSAHRRLREAADLWVWLAASLAATVVGFQFFGHYFLQLVPALALLGAAALHELRPRVATLAVALTALLASGFVGWGLAAQRGELDHAHRVADTIRAYTDPRDPVLLWGMHPEGYWLAGRSPASRYLTAGFLTNFSGGRGEARVGERYGMDGAWPYFVRELSRRPPELIVDDSRDKKYGVERMPTLRAQIERRYEKVATIDGTDFYVLATGSRAR</sequence>
<feature type="transmembrane region" description="Helical" evidence="8">
    <location>
        <begin position="344"/>
        <end position="367"/>
    </location>
</feature>
<evidence type="ECO:0000256" key="1">
    <source>
        <dbReference type="ARBA" id="ARBA00004651"/>
    </source>
</evidence>
<keyword evidence="3 10" id="KW-0328">Glycosyltransferase</keyword>
<evidence type="ECO:0000313" key="11">
    <source>
        <dbReference type="Proteomes" id="UP001214441"/>
    </source>
</evidence>
<keyword evidence="5 8" id="KW-0812">Transmembrane</keyword>
<dbReference type="PANTHER" id="PTHR33908">
    <property type="entry name" value="MANNOSYLTRANSFERASE YKCB-RELATED"/>
    <property type="match status" value="1"/>
</dbReference>
<dbReference type="Proteomes" id="UP001214441">
    <property type="component" value="Unassembled WGS sequence"/>
</dbReference>
<keyword evidence="2" id="KW-1003">Cell membrane</keyword>
<feature type="domain" description="Glycosyltransferase RgtA/B/C/D-like" evidence="9">
    <location>
        <begin position="85"/>
        <end position="211"/>
    </location>
</feature>
<dbReference type="InterPro" id="IPR050297">
    <property type="entry name" value="LipidA_mod_glycosyltrf_83"/>
</dbReference>
<evidence type="ECO:0000313" key="10">
    <source>
        <dbReference type="EMBL" id="MDJ1133605.1"/>
    </source>
</evidence>